<dbReference type="Proteomes" id="UP000027182">
    <property type="component" value="Chromosome"/>
</dbReference>
<dbReference type="GO" id="GO:0015109">
    <property type="term" value="F:chromate transmembrane transporter activity"/>
    <property type="evidence" value="ECO:0007669"/>
    <property type="project" value="InterPro"/>
</dbReference>
<evidence type="ECO:0000313" key="9">
    <source>
        <dbReference type="Proteomes" id="UP000027182"/>
    </source>
</evidence>
<comment type="similarity">
    <text evidence="2">Belongs to the chromate ion transporter (CHR) (TC 2.A.51) family.</text>
</comment>
<organism evidence="8 9">
    <name type="scientific">Mycoplasmopsis bovis CQ-W70</name>
    <dbReference type="NCBI Taxonomy" id="1316930"/>
    <lineage>
        <taxon>Bacteria</taxon>
        <taxon>Bacillati</taxon>
        <taxon>Mycoplasmatota</taxon>
        <taxon>Mycoplasmoidales</taxon>
        <taxon>Metamycoplasmataceae</taxon>
        <taxon>Mycoplasmopsis</taxon>
    </lineage>
</organism>
<evidence type="ECO:0000256" key="4">
    <source>
        <dbReference type="ARBA" id="ARBA00022692"/>
    </source>
</evidence>
<dbReference type="SUPFAM" id="SSF103473">
    <property type="entry name" value="MFS general substrate transporter"/>
    <property type="match status" value="1"/>
</dbReference>
<reference evidence="8 9" key="1">
    <citation type="submission" date="2013-04" db="EMBL/GenBank/DDBJ databases">
        <authorList>
            <person name="Lin L."/>
            <person name="Zeng Z."/>
            <person name="Xie J."/>
            <person name="Luo L."/>
            <person name="Yang Z."/>
            <person name="Liang W."/>
            <person name="Lin H."/>
            <person name="Dong C."/>
            <person name="Sun Y."/>
        </authorList>
    </citation>
    <scope>NUCLEOTIDE SEQUENCE [LARGE SCALE GENOMIC DNA]</scope>
    <source>
        <strain evidence="8 9">CQ-W70</strain>
    </source>
</reference>
<keyword evidence="3" id="KW-1003">Cell membrane</keyword>
<evidence type="ECO:0000256" key="7">
    <source>
        <dbReference type="SAM" id="Phobius"/>
    </source>
</evidence>
<evidence type="ECO:0000256" key="6">
    <source>
        <dbReference type="ARBA" id="ARBA00023136"/>
    </source>
</evidence>
<evidence type="ECO:0000256" key="1">
    <source>
        <dbReference type="ARBA" id="ARBA00004651"/>
    </source>
</evidence>
<feature type="transmembrane region" description="Helical" evidence="7">
    <location>
        <begin position="172"/>
        <end position="189"/>
    </location>
</feature>
<accession>A0A059Y9G0</accession>
<feature type="transmembrane region" description="Helical" evidence="7">
    <location>
        <begin position="88"/>
        <end position="108"/>
    </location>
</feature>
<proteinExistence type="inferred from homology"/>
<dbReference type="EMBL" id="CP005933">
    <property type="protein sequence ID" value="AIA34297.1"/>
    <property type="molecule type" value="Genomic_DNA"/>
</dbReference>
<keyword evidence="4 7" id="KW-0812">Transmembrane</keyword>
<evidence type="ECO:0000256" key="5">
    <source>
        <dbReference type="ARBA" id="ARBA00022989"/>
    </source>
</evidence>
<dbReference type="Pfam" id="PF02417">
    <property type="entry name" value="Chromate_transp"/>
    <property type="match status" value="1"/>
</dbReference>
<dbReference type="KEGG" id="mbq:K668_03635"/>
<dbReference type="PANTHER" id="PTHR43663">
    <property type="entry name" value="CHROMATE TRANSPORT PROTEIN-RELATED"/>
    <property type="match status" value="1"/>
</dbReference>
<dbReference type="PANTHER" id="PTHR43663:SF1">
    <property type="entry name" value="CHROMATE TRANSPORTER"/>
    <property type="match status" value="1"/>
</dbReference>
<comment type="subcellular location">
    <subcellularLocation>
        <location evidence="1">Cell membrane</location>
        <topology evidence="1">Multi-pass membrane protein</topology>
    </subcellularLocation>
</comment>
<name>A0A059Y9G0_MYCBV</name>
<dbReference type="RefSeq" id="WP_013455977.1">
    <property type="nucleotide sequence ID" value="NZ_CP005933.1"/>
</dbReference>
<feature type="transmembrane region" description="Helical" evidence="7">
    <location>
        <begin position="114"/>
        <end position="137"/>
    </location>
</feature>
<evidence type="ECO:0000256" key="3">
    <source>
        <dbReference type="ARBA" id="ARBA00022475"/>
    </source>
</evidence>
<feature type="transmembrane region" description="Helical" evidence="7">
    <location>
        <begin position="149"/>
        <end position="166"/>
    </location>
</feature>
<dbReference type="PATRIC" id="fig|1316930.3.peg.742"/>
<dbReference type="InterPro" id="IPR036259">
    <property type="entry name" value="MFS_trans_sf"/>
</dbReference>
<dbReference type="InterPro" id="IPR003370">
    <property type="entry name" value="Chromate_transpt"/>
</dbReference>
<dbReference type="InterPro" id="IPR052518">
    <property type="entry name" value="CHR_Transporter"/>
</dbReference>
<dbReference type="GeneID" id="31508114"/>
<gene>
    <name evidence="8" type="ORF">K668_03635</name>
</gene>
<keyword evidence="5 7" id="KW-1133">Transmembrane helix</keyword>
<dbReference type="AlphaFoldDB" id="A0A059Y9G0"/>
<feature type="transmembrane region" description="Helical" evidence="7">
    <location>
        <begin position="17"/>
        <end position="39"/>
    </location>
</feature>
<sequence>MHKEEMSQRVKPSFWRVLWFIIFTSFIGFGGGNALLPIFKRYSVDKYRWLSEKEFEENVILTNMLPGASVIEALSYIAFKTLGFWKAMIVIVFGVLPHVIFGFLIFYFTKYIPLKYLFVIEVAVLSTIIGSLIVFIYNYVKKGLKAIKQWLWFVLFLITFVYALFVPAPYNMPVIIMVTIMLIFTIVYFSRKKVIRNKKNNKADLIDTHKNHKEGGR</sequence>
<dbReference type="HOGENOM" id="CLU_090306_0_0_14"/>
<keyword evidence="6 7" id="KW-0472">Membrane</keyword>
<protein>
    <submittedName>
        <fullName evidence="8">Chromate transporter</fullName>
    </submittedName>
</protein>
<evidence type="ECO:0000256" key="2">
    <source>
        <dbReference type="ARBA" id="ARBA00005262"/>
    </source>
</evidence>
<evidence type="ECO:0000313" key="8">
    <source>
        <dbReference type="EMBL" id="AIA34297.1"/>
    </source>
</evidence>
<feature type="transmembrane region" description="Helical" evidence="7">
    <location>
        <begin position="59"/>
        <end position="79"/>
    </location>
</feature>
<dbReference type="GO" id="GO:0005886">
    <property type="term" value="C:plasma membrane"/>
    <property type="evidence" value="ECO:0007669"/>
    <property type="project" value="UniProtKB-SubCell"/>
</dbReference>